<dbReference type="GO" id="GO:0003886">
    <property type="term" value="F:DNA (cytosine-5-)-methyltransferase activity"/>
    <property type="evidence" value="ECO:0007669"/>
    <property type="project" value="UniProtKB-EC"/>
</dbReference>
<dbReference type="Gene3D" id="3.40.50.150">
    <property type="entry name" value="Vaccinia Virus protein VP39"/>
    <property type="match status" value="1"/>
</dbReference>
<name>Q9FDE0_GEOSE</name>
<dbReference type="InterPro" id="IPR029063">
    <property type="entry name" value="SAM-dependent_MTases_sf"/>
</dbReference>
<keyword evidence="5" id="KW-0680">Restriction system</keyword>
<sequence length="389" mass="44841">MIKVASLFSGAGFLDLGFTENGFDIVWGAEIVPEFARSHNYNMRLRYNHDIDRIHTVDIVNVSPMDIPQNIRGIIGGPPCQDFSIGNANNPGVTGERGKLVWNFLEKIAYLQPDFFLFENVEGLYKIKKHRTQALLPMLEILDDMSKIKNSGFVNIDGNINIEVLGYKTYFKVLNALEFGIPQDRTRVFVVGFKKSIIEALQENNMDIFQWPTPTYPDAKNAYNWPETWEFGTKIDEENFIKNLDVPYELTVHSVIGNSKELESLPNHVSFNPKSDKFNVVMEGDTSRKSFKRLHRFRYSPTVAYGNNEVHLHPTLPRRLTVREALRLQSVPDWYKFPEDIPLDKMFKMVSNGVPYKLAFLLARQIKKVLTDYDSLNLKKTNKQLLEIK</sequence>
<evidence type="ECO:0000256" key="7">
    <source>
        <dbReference type="RuleBase" id="RU000416"/>
    </source>
</evidence>
<keyword evidence="2 6" id="KW-0489">Methyltransferase</keyword>
<gene>
    <name evidence="8" type="primary">FIM</name>
</gene>
<dbReference type="AlphaFoldDB" id="Q9FDE0"/>
<dbReference type="GO" id="GO:0032259">
    <property type="term" value="P:methylation"/>
    <property type="evidence" value="ECO:0007669"/>
    <property type="project" value="UniProtKB-KW"/>
</dbReference>
<evidence type="ECO:0000313" key="8">
    <source>
        <dbReference type="EMBL" id="AAG01143.1"/>
    </source>
</evidence>
<dbReference type="Pfam" id="PF00145">
    <property type="entry name" value="DNA_methylase"/>
    <property type="match status" value="2"/>
</dbReference>
<dbReference type="SUPFAM" id="SSF53335">
    <property type="entry name" value="S-adenosyl-L-methionine-dependent methyltransferases"/>
    <property type="match status" value="1"/>
</dbReference>
<protein>
    <recommendedName>
        <fullName evidence="1">DNA (cytosine-5-)-methyltransferase</fullName>
        <ecNumber evidence="1">2.1.1.37</ecNumber>
    </recommendedName>
</protein>
<keyword evidence="4 6" id="KW-0949">S-adenosyl-L-methionine</keyword>
<accession>Q9FDE0</accession>
<dbReference type="EMBL" id="AF283660">
    <property type="protein sequence ID" value="AAG01143.1"/>
    <property type="molecule type" value="Genomic_DNA"/>
</dbReference>
<dbReference type="Gene3D" id="3.90.120.10">
    <property type="entry name" value="DNA Methylase, subunit A, domain 2"/>
    <property type="match status" value="1"/>
</dbReference>
<dbReference type="NCBIfam" id="TIGR00675">
    <property type="entry name" value="dcm"/>
    <property type="match status" value="1"/>
</dbReference>
<evidence type="ECO:0000256" key="6">
    <source>
        <dbReference type="PROSITE-ProRule" id="PRU01016"/>
    </source>
</evidence>
<dbReference type="PANTHER" id="PTHR10629:SF52">
    <property type="entry name" value="DNA (CYTOSINE-5)-METHYLTRANSFERASE 1"/>
    <property type="match status" value="1"/>
</dbReference>
<dbReference type="EC" id="2.1.1.37" evidence="1"/>
<dbReference type="GO" id="GO:0009307">
    <property type="term" value="P:DNA restriction-modification system"/>
    <property type="evidence" value="ECO:0007669"/>
    <property type="project" value="UniProtKB-KW"/>
</dbReference>
<keyword evidence="3 6" id="KW-0808">Transferase</keyword>
<evidence type="ECO:0000256" key="3">
    <source>
        <dbReference type="ARBA" id="ARBA00022679"/>
    </source>
</evidence>
<evidence type="ECO:0000256" key="5">
    <source>
        <dbReference type="ARBA" id="ARBA00022747"/>
    </source>
</evidence>
<organism evidence="8">
    <name type="scientific">Geobacillus stearothermophilus</name>
    <name type="common">Bacillus stearothermophilus</name>
    <dbReference type="NCBI Taxonomy" id="1422"/>
    <lineage>
        <taxon>Bacteria</taxon>
        <taxon>Bacillati</taxon>
        <taxon>Bacillota</taxon>
        <taxon>Bacilli</taxon>
        <taxon>Bacillales</taxon>
        <taxon>Anoxybacillaceae</taxon>
        <taxon>Geobacillus</taxon>
    </lineage>
</organism>
<dbReference type="InterPro" id="IPR001525">
    <property type="entry name" value="C5_MeTfrase"/>
</dbReference>
<dbReference type="InterPro" id="IPR050390">
    <property type="entry name" value="C5-Methyltransferase"/>
</dbReference>
<dbReference type="PANTHER" id="PTHR10629">
    <property type="entry name" value="CYTOSINE-SPECIFIC METHYLTRANSFERASE"/>
    <property type="match status" value="1"/>
</dbReference>
<dbReference type="PROSITE" id="PS51679">
    <property type="entry name" value="SAM_MT_C5"/>
    <property type="match status" value="1"/>
</dbReference>
<feature type="active site" evidence="6">
    <location>
        <position position="80"/>
    </location>
</feature>
<proteinExistence type="inferred from homology"/>
<evidence type="ECO:0000256" key="2">
    <source>
        <dbReference type="ARBA" id="ARBA00022603"/>
    </source>
</evidence>
<dbReference type="PRINTS" id="PR00105">
    <property type="entry name" value="C5METTRFRASE"/>
</dbReference>
<comment type="similarity">
    <text evidence="6 7">Belongs to the class I-like SAM-binding methyltransferase superfamily. C5-methyltransferase family.</text>
</comment>
<evidence type="ECO:0000256" key="1">
    <source>
        <dbReference type="ARBA" id="ARBA00011975"/>
    </source>
</evidence>
<evidence type="ECO:0000256" key="4">
    <source>
        <dbReference type="ARBA" id="ARBA00022691"/>
    </source>
</evidence>
<dbReference type="REBASE" id="4009">
    <property type="entry name" value="M.BsrFI"/>
</dbReference>
<reference evidence="8" key="1">
    <citation type="submission" date="2000-06" db="EMBL/GenBank/DDBJ databases">
        <title>Method for cloning and expression of BsrFI restriction endonuclease in E.coli.</title>
        <authorList>
            <person name="Xu S.-Y."/>
            <person name="Xiao J.-P."/>
        </authorList>
    </citation>
    <scope>NUCLEOTIDE SEQUENCE</scope>
</reference>